<dbReference type="EMBL" id="FQYY01000005">
    <property type="protein sequence ID" value="SHI85167.1"/>
    <property type="molecule type" value="Genomic_DNA"/>
</dbReference>
<dbReference type="Proteomes" id="UP000184225">
    <property type="component" value="Unassembled WGS sequence"/>
</dbReference>
<gene>
    <name evidence="1" type="ORF">SAMN04488096_10598</name>
</gene>
<evidence type="ECO:0000313" key="2">
    <source>
        <dbReference type="Proteomes" id="UP000184225"/>
    </source>
</evidence>
<dbReference type="RefSeq" id="WP_073150337.1">
    <property type="nucleotide sequence ID" value="NZ_FQYY01000005.1"/>
</dbReference>
<dbReference type="Pfam" id="PF14114">
    <property type="entry name" value="DUF4286"/>
    <property type="match status" value="1"/>
</dbReference>
<keyword evidence="2" id="KW-1185">Reference proteome</keyword>
<reference evidence="1 2" key="1">
    <citation type="submission" date="2016-11" db="EMBL/GenBank/DDBJ databases">
        <authorList>
            <person name="Jaros S."/>
            <person name="Januszkiewicz K."/>
            <person name="Wedrychowicz H."/>
        </authorList>
    </citation>
    <scope>NUCLEOTIDE SEQUENCE [LARGE SCALE GENOMIC DNA]</scope>
    <source>
        <strain evidence="1 2">DSM 21425</strain>
    </source>
</reference>
<dbReference type="STRING" id="579105.SAMN04488096_10598"/>
<accession>A0A1M6EI27</accession>
<protein>
    <recommendedName>
        <fullName evidence="3">DUF4286 domain-containing protein</fullName>
    </recommendedName>
</protein>
<evidence type="ECO:0008006" key="3">
    <source>
        <dbReference type="Google" id="ProtNLM"/>
    </source>
</evidence>
<name>A0A1M6EI27_9FLAO</name>
<proteinExistence type="predicted"/>
<dbReference type="OrthoDB" id="1121837at2"/>
<sequence length="102" mass="12090">MIIYNVTINVNEAIHVEWLSWMKNKHIPQMLATGKFTNALMTKVLVEEPMGGVTYSVQYKAESKEVLEKYYQEDEENLREMSKRFKDHVVFFKTELEVITEQ</sequence>
<organism evidence="1 2">
    <name type="scientific">Mesonia phycicola</name>
    <dbReference type="NCBI Taxonomy" id="579105"/>
    <lineage>
        <taxon>Bacteria</taxon>
        <taxon>Pseudomonadati</taxon>
        <taxon>Bacteroidota</taxon>
        <taxon>Flavobacteriia</taxon>
        <taxon>Flavobacteriales</taxon>
        <taxon>Flavobacteriaceae</taxon>
        <taxon>Mesonia</taxon>
    </lineage>
</organism>
<evidence type="ECO:0000313" key="1">
    <source>
        <dbReference type="EMBL" id="SHI85167.1"/>
    </source>
</evidence>
<dbReference type="AlphaFoldDB" id="A0A1M6EI27"/>
<dbReference type="InterPro" id="IPR025563">
    <property type="entry name" value="DUF4286"/>
</dbReference>